<keyword evidence="7 12" id="KW-0732">Signal</keyword>
<keyword evidence="6" id="KW-0479">Metal-binding</keyword>
<dbReference type="SUPFAM" id="SSF56988">
    <property type="entry name" value="Anthrax protective antigen"/>
    <property type="match status" value="2"/>
</dbReference>
<feature type="compositionally biased region" description="Polar residues" evidence="11">
    <location>
        <begin position="796"/>
        <end position="806"/>
    </location>
</feature>
<dbReference type="PANTHER" id="PTHR45713:SF6">
    <property type="entry name" value="F5_8 TYPE C DOMAIN-CONTAINING PROTEIN"/>
    <property type="match status" value="1"/>
</dbReference>
<proteinExistence type="inferred from homology"/>
<dbReference type="Gene3D" id="2.60.120.1560">
    <property type="match status" value="1"/>
</dbReference>
<dbReference type="Proteomes" id="UP000184510">
    <property type="component" value="Unassembled WGS sequence"/>
</dbReference>
<feature type="signal peptide" evidence="12">
    <location>
        <begin position="1"/>
        <end position="26"/>
    </location>
</feature>
<evidence type="ECO:0000259" key="13">
    <source>
        <dbReference type="PROSITE" id="PS51820"/>
    </source>
</evidence>
<dbReference type="InParanoid" id="A0A1M6RI13"/>
<comment type="similarity">
    <text evidence="3">Belongs to the fucolectin family.</text>
</comment>
<dbReference type="PROSITE" id="PS51820">
    <property type="entry name" value="PA14"/>
    <property type="match status" value="2"/>
</dbReference>
<accession>A0A1M6RI13</accession>
<feature type="domain" description="PA14" evidence="13">
    <location>
        <begin position="553"/>
        <end position="720"/>
    </location>
</feature>
<keyword evidence="15" id="KW-1185">Reference proteome</keyword>
<keyword evidence="10" id="KW-1015">Disulfide bond</keyword>
<protein>
    <submittedName>
        <fullName evidence="14">PA14 domain-containing protein</fullName>
    </submittedName>
</protein>
<evidence type="ECO:0000256" key="10">
    <source>
        <dbReference type="ARBA" id="ARBA00023157"/>
    </source>
</evidence>
<dbReference type="InterPro" id="IPR006585">
    <property type="entry name" value="FTP1"/>
</dbReference>
<dbReference type="Pfam" id="PF07691">
    <property type="entry name" value="PA14"/>
    <property type="match status" value="2"/>
</dbReference>
<name>A0A1M6RI13_9BACT</name>
<comment type="function">
    <text evidence="1">Acts as a defensive agent. Recognizes blood group fucosylated oligosaccharides including A, B, H and Lewis B-type antigens. Does not recognize Lewis A antigen and has low affinity for monovalent haptens.</text>
</comment>
<dbReference type="GO" id="GO:0042806">
    <property type="term" value="F:fucose binding"/>
    <property type="evidence" value="ECO:0007669"/>
    <property type="project" value="UniProtKB-ARBA"/>
</dbReference>
<feature type="region of interest" description="Disordered" evidence="11">
    <location>
        <begin position="340"/>
        <end position="367"/>
    </location>
</feature>
<dbReference type="SUPFAM" id="SSF49785">
    <property type="entry name" value="Galactose-binding domain-like"/>
    <property type="match status" value="2"/>
</dbReference>
<dbReference type="EMBL" id="FQYR01000008">
    <property type="protein sequence ID" value="SHK32018.1"/>
    <property type="molecule type" value="Genomic_DNA"/>
</dbReference>
<dbReference type="Gene3D" id="3.90.182.10">
    <property type="entry name" value="Toxin - Anthrax Protective Antigen,domain 1"/>
    <property type="match status" value="1"/>
</dbReference>
<dbReference type="OrthoDB" id="197607at2"/>
<evidence type="ECO:0000256" key="3">
    <source>
        <dbReference type="ARBA" id="ARBA00010147"/>
    </source>
</evidence>
<dbReference type="InterPro" id="IPR011658">
    <property type="entry name" value="PA14_dom"/>
</dbReference>
<evidence type="ECO:0000256" key="2">
    <source>
        <dbReference type="ARBA" id="ARBA00004613"/>
    </source>
</evidence>
<dbReference type="GO" id="GO:0046872">
    <property type="term" value="F:metal ion binding"/>
    <property type="evidence" value="ECO:0007669"/>
    <property type="project" value="UniProtKB-KW"/>
</dbReference>
<dbReference type="RefSeq" id="WP_143185150.1">
    <property type="nucleotide sequence ID" value="NZ_FQYR01000008.1"/>
</dbReference>
<keyword evidence="8" id="KW-0430">Lectin</keyword>
<evidence type="ECO:0000256" key="1">
    <source>
        <dbReference type="ARBA" id="ARBA00002219"/>
    </source>
</evidence>
<evidence type="ECO:0000256" key="12">
    <source>
        <dbReference type="SAM" id="SignalP"/>
    </source>
</evidence>
<evidence type="ECO:0000313" key="15">
    <source>
        <dbReference type="Proteomes" id="UP000184510"/>
    </source>
</evidence>
<evidence type="ECO:0000256" key="4">
    <source>
        <dbReference type="ARBA" id="ARBA00011233"/>
    </source>
</evidence>
<keyword evidence="9" id="KW-0106">Calcium</keyword>
<dbReference type="Pfam" id="PF18884">
    <property type="entry name" value="TSP3_bac"/>
    <property type="match status" value="2"/>
</dbReference>
<feature type="region of interest" description="Disordered" evidence="11">
    <location>
        <begin position="783"/>
        <end position="809"/>
    </location>
</feature>
<evidence type="ECO:0000256" key="9">
    <source>
        <dbReference type="ARBA" id="ARBA00022837"/>
    </source>
</evidence>
<organism evidence="14 15">
    <name type="scientific">Rubritalea squalenifaciens DSM 18772</name>
    <dbReference type="NCBI Taxonomy" id="1123071"/>
    <lineage>
        <taxon>Bacteria</taxon>
        <taxon>Pseudomonadati</taxon>
        <taxon>Verrucomicrobiota</taxon>
        <taxon>Verrucomicrobiia</taxon>
        <taxon>Verrucomicrobiales</taxon>
        <taxon>Rubritaleaceae</taxon>
        <taxon>Rubritalea</taxon>
    </lineage>
</organism>
<dbReference type="GO" id="GO:0010185">
    <property type="term" value="P:regulation of cellular defense response"/>
    <property type="evidence" value="ECO:0007669"/>
    <property type="project" value="UniProtKB-ARBA"/>
</dbReference>
<dbReference type="InterPro" id="IPR008979">
    <property type="entry name" value="Galactose-bd-like_sf"/>
</dbReference>
<evidence type="ECO:0000256" key="5">
    <source>
        <dbReference type="ARBA" id="ARBA00022525"/>
    </source>
</evidence>
<dbReference type="STRING" id="1123071.SAMN02745181_3602"/>
<comment type="subunit">
    <text evidence="4">Homotrimer.</text>
</comment>
<keyword evidence="5" id="KW-0964">Secreted</keyword>
<comment type="subcellular location">
    <subcellularLocation>
        <location evidence="2">Secreted</location>
    </subcellularLocation>
</comment>
<reference evidence="14 15" key="1">
    <citation type="submission" date="2016-11" db="EMBL/GenBank/DDBJ databases">
        <authorList>
            <person name="Jaros S."/>
            <person name="Januszkiewicz K."/>
            <person name="Wedrychowicz H."/>
        </authorList>
    </citation>
    <scope>NUCLEOTIDE SEQUENCE [LARGE SCALE GENOMIC DNA]</scope>
    <source>
        <strain evidence="14 15">DSM 18772</strain>
    </source>
</reference>
<gene>
    <name evidence="14" type="ORF">SAMN02745181_3602</name>
</gene>
<evidence type="ECO:0000313" key="14">
    <source>
        <dbReference type="EMBL" id="SHK32018.1"/>
    </source>
</evidence>
<evidence type="ECO:0000256" key="6">
    <source>
        <dbReference type="ARBA" id="ARBA00022723"/>
    </source>
</evidence>
<dbReference type="Gene3D" id="2.60.120.260">
    <property type="entry name" value="Galactose-binding domain-like"/>
    <property type="match status" value="2"/>
</dbReference>
<dbReference type="SMART" id="SM00758">
    <property type="entry name" value="PA14"/>
    <property type="match status" value="2"/>
</dbReference>
<feature type="chain" id="PRO_5009920641" evidence="12">
    <location>
        <begin position="27"/>
        <end position="1313"/>
    </location>
</feature>
<dbReference type="InterPro" id="IPR059100">
    <property type="entry name" value="TSP3_bac"/>
</dbReference>
<dbReference type="SMART" id="SM00607">
    <property type="entry name" value="FTP"/>
    <property type="match status" value="1"/>
</dbReference>
<dbReference type="InterPro" id="IPR051941">
    <property type="entry name" value="BG_Antigen-Binding_Lectin"/>
</dbReference>
<sequence length="1313" mass="143308">MIKNRRLIQSASFGAALTCLGGSVFAGEPGKLTREIWNNVEGGKVENLTVLPQFHGGADSVSTISGAEAPSNVANNYGSRLRGYIIAPVTGDYTFWESGDDAVELWMSETPSKFDAKKVAWHGGWTSKNQWDKYATQKSEAVRLTAGQKYYIELRHKEANGGDHLSLAWSYREVQPGVNLALEAGVVATQSTTYPGGAASNAIDGNTSGVTAEGDPISHTKNQDGSWWQVDLGTMRSIDQVVLWNRSSWRNRLSNFRVSLLDDDGTVMISKDFHTDGTHVGEKLEWCLCSAINAQTVKVELLGVTASGEKILALAEAQVFGQLSPQPVIDLAQQSGVTVSQSSTYPGGDADNALDTNTGGVTANGDKISHTRNIEGSWWQIDLGQEKTVERVLLWNRSTWQKRLANYRVSFIAADGSVVHAQDYHTNGTWTGATEDIVLSHAVRAQKIRVQKIAADAYGTNFICLAEVQVFGADDRLEVKPRELVDASALESYDIEPNDLDDDDLDDTWETLNGFDTSTWQDGIYAYDADSDRDYMSNAEEAKRGIEAFIPNSVQGTLTLEQWYGVPYYSIHEAAQESDHVYEQADHIEFTNASTTGEHVRWNMAQRMRGYIIAPETGSYRFWVSGTNGVQLSISTGEDKYSKRVIAEMGPELGTGHGMHINDSNKWDRFVCQMSEEVQLVAGQKYFIEVLQQHGHGHYPHADLAWARPGQEREEIPAEYLYSYHHIAADEDDDSLPDAWETAKGLSATDNGLLDRAREGENGDFDNDGLNNRAEYLAGTDPCNADTDGDGISDGQEVNSHGTDPLQSDAPVETIAGTVDVTTFTDSEYGWNYVDGGLISDTFRGEISWNVNIPTTGSWIIQVDTRLRGTVYANETVHVNASIDGTPVGRYAITYGASHNGIMRVLTPNISAGTHNLTLEIDNLLGRRTVQIDSITVRQPSGADYDGDNIPDWVENQLAAVDYVTPHGTSSRTSPAFIEGGARIIDGLFLNGNAVLPSTDSEHWYANLPLTNGEDTSYTAAFANGQQVQGDIYWWATNVLDNESLVIRQGDTLRLGCWVGGGPGANTEHPNNRQSTGNGVVSTLTVEGQSTTLGNSKDVLLHQFNTPGVYTVDASHVTGATGTLSVTVVGAQLPDDTTIVQNSVSYLDLTDAQADRNLFFETGKGLNLVSIEDIDTDNYRMRLDPANGGHYGLVARLYAGGPIVDIGDVTSVTVTDALQNGLDQTYATQNYPGYYLLTTPMVVQDLPPGGKVVVTIFRNGVMFPDGTKEMTFYYEDLVDGLVYLQFLLPEGQNGGYCHNVSVYDADGKLLNKR</sequence>
<evidence type="ECO:0000256" key="11">
    <source>
        <dbReference type="SAM" id="MobiDB-lite"/>
    </source>
</evidence>
<dbReference type="Pfam" id="PF22633">
    <property type="entry name" value="F5_F8_type_C_2"/>
    <property type="match status" value="2"/>
</dbReference>
<dbReference type="InterPro" id="IPR037524">
    <property type="entry name" value="PA14/GLEYA"/>
</dbReference>
<evidence type="ECO:0000256" key="7">
    <source>
        <dbReference type="ARBA" id="ARBA00022729"/>
    </source>
</evidence>
<evidence type="ECO:0000256" key="8">
    <source>
        <dbReference type="ARBA" id="ARBA00022734"/>
    </source>
</evidence>
<feature type="domain" description="PA14" evidence="13">
    <location>
        <begin position="27"/>
        <end position="184"/>
    </location>
</feature>
<dbReference type="PANTHER" id="PTHR45713">
    <property type="entry name" value="FTP DOMAIN-CONTAINING PROTEIN"/>
    <property type="match status" value="1"/>
</dbReference>